<evidence type="ECO:0000313" key="2">
    <source>
        <dbReference type="Proteomes" id="UP000063387"/>
    </source>
</evidence>
<organism evidence="1 2">
    <name type="scientific">Halomonas chromatireducens</name>
    <dbReference type="NCBI Taxonomy" id="507626"/>
    <lineage>
        <taxon>Bacteria</taxon>
        <taxon>Pseudomonadati</taxon>
        <taxon>Pseudomonadota</taxon>
        <taxon>Gammaproteobacteria</taxon>
        <taxon>Oceanospirillales</taxon>
        <taxon>Halomonadaceae</taxon>
        <taxon>Halomonas</taxon>
    </lineage>
</organism>
<proteinExistence type="predicted"/>
<reference evidence="1 2" key="1">
    <citation type="journal article" date="2016" name="Genome Announc.">
        <title>Draft Genome Sequence of 'Halomonas chromatireducens' Strain AGD 8-3, a Haloalkaliphilic Chromate- and Selenite-Reducing Gammaproteobacterium.</title>
        <authorList>
            <person name="Sharko F.S."/>
            <person name="Shapovalova A.A."/>
            <person name="Tsygankova S.V."/>
            <person name="Komova A.V."/>
            <person name="Boulygina E.S."/>
            <person name="Teslyuk A.B."/>
            <person name="Gotovtsev P.M."/>
            <person name="Namsaraev Z.B."/>
            <person name="Khijniak T.V."/>
            <person name="Nedoluzhko A.V."/>
            <person name="Vasilov R.G."/>
        </authorList>
    </citation>
    <scope>NUCLEOTIDE SEQUENCE [LARGE SCALE GENOMIC DNA]</scope>
    <source>
        <strain evidence="1 2">AGD 8-3</strain>
    </source>
</reference>
<dbReference type="RefSeq" id="WP_066449380.1">
    <property type="nucleotide sequence ID" value="NZ_CP014226.1"/>
</dbReference>
<dbReference type="KEGG" id="hco:LOKO_02396"/>
<accession>A0A0X8HF31</accession>
<reference evidence="1 2" key="2">
    <citation type="submission" date="2016-02" db="EMBL/GenBank/DDBJ databases">
        <authorList>
            <person name="Wen L."/>
            <person name="He K."/>
            <person name="Yang H."/>
        </authorList>
    </citation>
    <scope>NUCLEOTIDE SEQUENCE [LARGE SCALE GENOMIC DNA]</scope>
    <source>
        <strain evidence="1 2">AGD 8-3</strain>
    </source>
</reference>
<dbReference type="EMBL" id="CP014226">
    <property type="protein sequence ID" value="AMD01456.1"/>
    <property type="molecule type" value="Genomic_DNA"/>
</dbReference>
<dbReference type="PATRIC" id="fig|507626.3.peg.2391"/>
<gene>
    <name evidence="1" type="ORF">LOKO_02396</name>
</gene>
<protein>
    <submittedName>
        <fullName evidence="1">Uncharacterized protein</fullName>
    </submittedName>
</protein>
<sequence>MTHSRFPLSRLGRSVAIGSLLTTGLAVSAGAQALTVISFGGASGDAMQQAYYGPFLAPGREGNETRSPIAIRKGRQ</sequence>
<evidence type="ECO:0000313" key="1">
    <source>
        <dbReference type="EMBL" id="AMD01456.1"/>
    </source>
</evidence>
<name>A0A0X8HF31_9GAMM</name>
<dbReference type="AlphaFoldDB" id="A0A0X8HF31"/>
<dbReference type="Proteomes" id="UP000063387">
    <property type="component" value="Chromosome"/>
</dbReference>
<dbReference type="STRING" id="507626.LOKO_02396"/>
<keyword evidence="2" id="KW-1185">Reference proteome</keyword>